<dbReference type="WBParaSite" id="nRc.2.0.1.t10896-RA">
    <property type="protein sequence ID" value="nRc.2.0.1.t10896-RA"/>
    <property type="gene ID" value="nRc.2.0.1.g10896"/>
</dbReference>
<keyword evidence="6" id="KW-0695">RNA-directed DNA polymerase</keyword>
<dbReference type="Proteomes" id="UP000887565">
    <property type="component" value="Unplaced"/>
</dbReference>
<keyword evidence="4" id="KW-0255">Endonuclease</keyword>
<dbReference type="GO" id="GO:0004519">
    <property type="term" value="F:endonuclease activity"/>
    <property type="evidence" value="ECO:0007669"/>
    <property type="project" value="UniProtKB-KW"/>
</dbReference>
<evidence type="ECO:0000256" key="5">
    <source>
        <dbReference type="ARBA" id="ARBA00022801"/>
    </source>
</evidence>
<dbReference type="GO" id="GO:0003964">
    <property type="term" value="F:RNA-directed DNA polymerase activity"/>
    <property type="evidence" value="ECO:0007669"/>
    <property type="project" value="UniProtKB-KW"/>
</dbReference>
<protein>
    <submittedName>
        <fullName evidence="9">Reverse transcriptase RNase H-like domain-containing protein</fullName>
    </submittedName>
</protein>
<evidence type="ECO:0000256" key="1">
    <source>
        <dbReference type="ARBA" id="ARBA00022679"/>
    </source>
</evidence>
<reference evidence="9" key="1">
    <citation type="submission" date="2022-11" db="UniProtKB">
        <authorList>
            <consortium name="WormBaseParasite"/>
        </authorList>
    </citation>
    <scope>IDENTIFICATION</scope>
</reference>
<evidence type="ECO:0000313" key="8">
    <source>
        <dbReference type="Proteomes" id="UP000887565"/>
    </source>
</evidence>
<keyword evidence="2" id="KW-0548">Nucleotidyltransferase</keyword>
<dbReference type="GO" id="GO:0016787">
    <property type="term" value="F:hydrolase activity"/>
    <property type="evidence" value="ECO:0007669"/>
    <property type="project" value="UniProtKB-KW"/>
</dbReference>
<dbReference type="Pfam" id="PF17917">
    <property type="entry name" value="RT_RNaseH"/>
    <property type="match status" value="1"/>
</dbReference>
<evidence type="ECO:0000259" key="7">
    <source>
        <dbReference type="Pfam" id="PF17917"/>
    </source>
</evidence>
<keyword evidence="3" id="KW-0540">Nuclease</keyword>
<dbReference type="SUPFAM" id="SSF56672">
    <property type="entry name" value="DNA/RNA polymerases"/>
    <property type="match status" value="1"/>
</dbReference>
<evidence type="ECO:0000256" key="3">
    <source>
        <dbReference type="ARBA" id="ARBA00022722"/>
    </source>
</evidence>
<evidence type="ECO:0000313" key="9">
    <source>
        <dbReference type="WBParaSite" id="nRc.2.0.1.t10896-RA"/>
    </source>
</evidence>
<dbReference type="PANTHER" id="PTHR37984">
    <property type="entry name" value="PROTEIN CBG26694"/>
    <property type="match status" value="1"/>
</dbReference>
<keyword evidence="8" id="KW-1185">Reference proteome</keyword>
<evidence type="ECO:0000256" key="4">
    <source>
        <dbReference type="ARBA" id="ARBA00022759"/>
    </source>
</evidence>
<dbReference type="InterPro" id="IPR043502">
    <property type="entry name" value="DNA/RNA_pol_sf"/>
</dbReference>
<evidence type="ECO:0000256" key="6">
    <source>
        <dbReference type="ARBA" id="ARBA00022918"/>
    </source>
</evidence>
<dbReference type="CDD" id="cd09274">
    <property type="entry name" value="RNase_HI_RT_Ty3"/>
    <property type="match status" value="1"/>
</dbReference>
<keyword evidence="5" id="KW-0378">Hydrolase</keyword>
<dbReference type="PANTHER" id="PTHR37984:SF5">
    <property type="entry name" value="PROTEIN NYNRIN-LIKE"/>
    <property type="match status" value="1"/>
</dbReference>
<feature type="domain" description="Reverse transcriptase RNase H-like" evidence="7">
    <location>
        <begin position="2"/>
        <end position="56"/>
    </location>
</feature>
<dbReference type="AlphaFoldDB" id="A0A915ICD0"/>
<evidence type="ECO:0000256" key="2">
    <source>
        <dbReference type="ARBA" id="ARBA00022695"/>
    </source>
</evidence>
<keyword evidence="1" id="KW-0808">Transferase</keyword>
<dbReference type="InterPro" id="IPR050951">
    <property type="entry name" value="Retrovirus_Pol_polyprotein"/>
</dbReference>
<sequence length="403" mass="45144">MERECLAIVYGFRMYRHYVYGQKVIVRTDHKSLEWLKDIKRRNSCLQCFAINLQDYDYKVKYVKGKDNACTDFFSRKDDCEKPPIPNTKELTAEIFWKNFRPAGALSDADLRVPDILPAAVLPPTEIDADVNALTHAMTEKTISQPTLSDHMPLAADYVLPPVEGITIPSHEEVIRAQAPNPAITTIVASLQISNTAKRPPIFFTEDGLLNLGAALATQSTPNFRGYTLVGLDTESIMAADMKNFQFTVPLPADSTASSYAGYVQLPFPNGMMYAIETFTATPEDWTVLFSLVDGDHTIIISFDGADNWAGIYALVGTQFRPNRQKKNKDPIIKAIHFDAYSMIRNINISPPLYELARQIGFLPENCTLKATVSTMWALNVSKLTLKLFLSEKNSTDRSIRGR</sequence>
<proteinExistence type="predicted"/>
<name>A0A915ICD0_ROMCU</name>
<organism evidence="8 9">
    <name type="scientific">Romanomermis culicivorax</name>
    <name type="common">Nematode worm</name>
    <dbReference type="NCBI Taxonomy" id="13658"/>
    <lineage>
        <taxon>Eukaryota</taxon>
        <taxon>Metazoa</taxon>
        <taxon>Ecdysozoa</taxon>
        <taxon>Nematoda</taxon>
        <taxon>Enoplea</taxon>
        <taxon>Dorylaimia</taxon>
        <taxon>Mermithida</taxon>
        <taxon>Mermithoidea</taxon>
        <taxon>Mermithidae</taxon>
        <taxon>Romanomermis</taxon>
    </lineage>
</organism>
<accession>A0A915ICD0</accession>
<dbReference type="InterPro" id="IPR041373">
    <property type="entry name" value="RT_RNaseH"/>
</dbReference>